<name>A0ABS8TIE1_DATST</name>
<gene>
    <name evidence="1" type="ORF">HAX54_010558</name>
</gene>
<dbReference type="EMBL" id="JACEIK010001585">
    <property type="protein sequence ID" value="MCD7470583.1"/>
    <property type="molecule type" value="Genomic_DNA"/>
</dbReference>
<organism evidence="1 2">
    <name type="scientific">Datura stramonium</name>
    <name type="common">Jimsonweed</name>
    <name type="synonym">Common thornapple</name>
    <dbReference type="NCBI Taxonomy" id="4076"/>
    <lineage>
        <taxon>Eukaryota</taxon>
        <taxon>Viridiplantae</taxon>
        <taxon>Streptophyta</taxon>
        <taxon>Embryophyta</taxon>
        <taxon>Tracheophyta</taxon>
        <taxon>Spermatophyta</taxon>
        <taxon>Magnoliopsida</taxon>
        <taxon>eudicotyledons</taxon>
        <taxon>Gunneridae</taxon>
        <taxon>Pentapetalae</taxon>
        <taxon>asterids</taxon>
        <taxon>lamiids</taxon>
        <taxon>Solanales</taxon>
        <taxon>Solanaceae</taxon>
        <taxon>Solanoideae</taxon>
        <taxon>Datureae</taxon>
        <taxon>Datura</taxon>
    </lineage>
</organism>
<keyword evidence="2" id="KW-1185">Reference proteome</keyword>
<comment type="caution">
    <text evidence="1">The sequence shown here is derived from an EMBL/GenBank/DDBJ whole genome shotgun (WGS) entry which is preliminary data.</text>
</comment>
<reference evidence="1 2" key="1">
    <citation type="journal article" date="2021" name="BMC Genomics">
        <title>Datura genome reveals duplications of psychoactive alkaloid biosynthetic genes and high mutation rate following tissue culture.</title>
        <authorList>
            <person name="Rajewski A."/>
            <person name="Carter-House D."/>
            <person name="Stajich J."/>
            <person name="Litt A."/>
        </authorList>
    </citation>
    <scope>NUCLEOTIDE SEQUENCE [LARGE SCALE GENOMIC DNA]</scope>
    <source>
        <strain evidence="1">AR-01</strain>
    </source>
</reference>
<proteinExistence type="predicted"/>
<evidence type="ECO:0000313" key="1">
    <source>
        <dbReference type="EMBL" id="MCD7470583.1"/>
    </source>
</evidence>
<feature type="non-terminal residue" evidence="1">
    <location>
        <position position="79"/>
    </location>
</feature>
<feature type="non-terminal residue" evidence="1">
    <location>
        <position position="1"/>
    </location>
</feature>
<sequence>FGSGSSSPSDNSQLLLQMRSSGTSWVAVCTQIISAEAALVQHKYCSVTIHPSVLSGLGLAMEVVSRQWSHSRGKDTAAA</sequence>
<accession>A0ABS8TIE1</accession>
<protein>
    <submittedName>
        <fullName evidence="1">Uncharacterized protein</fullName>
    </submittedName>
</protein>
<dbReference type="Proteomes" id="UP000823775">
    <property type="component" value="Unassembled WGS sequence"/>
</dbReference>
<evidence type="ECO:0000313" key="2">
    <source>
        <dbReference type="Proteomes" id="UP000823775"/>
    </source>
</evidence>